<accession>A0A6H9YM74</accession>
<dbReference type="PRINTS" id="PR00364">
    <property type="entry name" value="DISEASERSIST"/>
</dbReference>
<organism evidence="2 3">
    <name type="scientific">Actinomadura rudentiformis</name>
    <dbReference type="NCBI Taxonomy" id="359158"/>
    <lineage>
        <taxon>Bacteria</taxon>
        <taxon>Bacillati</taxon>
        <taxon>Actinomycetota</taxon>
        <taxon>Actinomycetes</taxon>
        <taxon>Streptosporangiales</taxon>
        <taxon>Thermomonosporaceae</taxon>
        <taxon>Actinomadura</taxon>
    </lineage>
</organism>
<dbReference type="EMBL" id="WBMT01000010">
    <property type="protein sequence ID" value="KAB2346900.1"/>
    <property type="molecule type" value="Genomic_DNA"/>
</dbReference>
<dbReference type="Pfam" id="PF25872">
    <property type="entry name" value="HTH_77"/>
    <property type="match status" value="1"/>
</dbReference>
<dbReference type="Proteomes" id="UP000468735">
    <property type="component" value="Unassembled WGS sequence"/>
</dbReference>
<gene>
    <name evidence="2" type="ORF">F8566_22130</name>
</gene>
<name>A0A6H9YM74_9ACTN</name>
<dbReference type="Pfam" id="PF00196">
    <property type="entry name" value="GerE"/>
    <property type="match status" value="1"/>
</dbReference>
<feature type="domain" description="HTH luxR-type" evidence="1">
    <location>
        <begin position="1"/>
        <end position="63"/>
    </location>
</feature>
<evidence type="ECO:0000313" key="2">
    <source>
        <dbReference type="EMBL" id="KAB2346900.1"/>
    </source>
</evidence>
<dbReference type="SUPFAM" id="SSF46894">
    <property type="entry name" value="C-terminal effector domain of the bipartite response regulators"/>
    <property type="match status" value="1"/>
</dbReference>
<dbReference type="PANTHER" id="PTHR47691:SF3">
    <property type="entry name" value="HTH-TYPE TRANSCRIPTIONAL REGULATOR RV0890C-RELATED"/>
    <property type="match status" value="1"/>
</dbReference>
<sequence>MAERISEREAEVLAALGARLSNAQIARRLHISVRTVESHVSSLLRKYGMADRWALAELARSTEREPGPVVGLPVAGTTFVGRDAECAAVLAALEEARLVTLLGPGGVGKTRLAAVAAENAVASFPSGGGFVDLVPVRDGFVARAVATTLGVTEGSHQPLDEAVAARLGTGRSLLVLDNCEHVIDEAAAFAERILAACPGTRVLVTSRERLGVPGERSVPVAPLPLGSDAERLFHDRALSADPEFVAEPAVIADLCARLDGMPLAIELAAARGASLGATGLLAALEDALRLLSGGRGGDERHRSLRAVLSWSYDLLGEEEQALFRRLGVFVGAFDIDAAAAIGGDRASVADLLGQLVDKSLVVHVRGRVSRWRLLETVRAFALAEMTAAGEEDKTRAHHLRWAADAASATEGRLGAPAWREDFDAMAADLRAALAASGGPGEVTHRLASALAHLTFARRHLLESFAHHRTAAAVAPDAASAARDLRAGAGCAHVSTTSNQHVYELLLEAAEQGLRAGDDRGRAIDLARAVETACRFPEAFETGIPHERLRGLLDDAVAAGPGDDPEVAACVAVARAWLAGPAKGAPDPELASAAVAATRVTADPVLISSGLGAAATAALHAGRLREANRITRERLRLLPSMDGDDPYCAPEICNTYGRACIYAIMAGDLRGAMAAARAGIEDDLLSDTHITASRLVQPLVLTGRFRDAIRYAERMWDQWERAGRPAPLWMLPAVCTTVLASAMVEEDVALWRSRAAEVAGGTLGTAAVAAFVDARLALHDGQYDAAAPLVRHAFAVNAPLDPYLAYARAAGAELAVAADMPDAAALLAAATPLAEENAWTAACLARARGRLHKDSSELARSIKAWEHLDAQAEQAHTETLRAQP</sequence>
<dbReference type="GO" id="GO:0006355">
    <property type="term" value="P:regulation of DNA-templated transcription"/>
    <property type="evidence" value="ECO:0007669"/>
    <property type="project" value="InterPro"/>
</dbReference>
<dbReference type="SUPFAM" id="SSF52540">
    <property type="entry name" value="P-loop containing nucleoside triphosphate hydrolases"/>
    <property type="match status" value="1"/>
</dbReference>
<dbReference type="InterPro" id="IPR016032">
    <property type="entry name" value="Sig_transdc_resp-reg_C-effctor"/>
</dbReference>
<dbReference type="PANTHER" id="PTHR47691">
    <property type="entry name" value="REGULATOR-RELATED"/>
    <property type="match status" value="1"/>
</dbReference>
<dbReference type="SMART" id="SM00421">
    <property type="entry name" value="HTH_LUXR"/>
    <property type="match status" value="1"/>
</dbReference>
<dbReference type="CDD" id="cd06170">
    <property type="entry name" value="LuxR_C_like"/>
    <property type="match status" value="1"/>
</dbReference>
<dbReference type="AlphaFoldDB" id="A0A6H9YM74"/>
<keyword evidence="3" id="KW-1185">Reference proteome</keyword>
<dbReference type="InterPro" id="IPR058852">
    <property type="entry name" value="HTH_77"/>
</dbReference>
<dbReference type="GO" id="GO:0003677">
    <property type="term" value="F:DNA binding"/>
    <property type="evidence" value="ECO:0007669"/>
    <property type="project" value="InterPro"/>
</dbReference>
<evidence type="ECO:0000313" key="3">
    <source>
        <dbReference type="Proteomes" id="UP000468735"/>
    </source>
</evidence>
<reference evidence="2 3" key="1">
    <citation type="submission" date="2019-09" db="EMBL/GenBank/DDBJ databases">
        <title>Actinomadura physcomitrii sp. nov., a novel actinomycete isolated from moss [Physcomitrium sphaericum (Ludw) Fuernr].</title>
        <authorList>
            <person name="Zhuang X."/>
            <person name="Liu C."/>
        </authorList>
    </citation>
    <scope>NUCLEOTIDE SEQUENCE [LARGE SCALE GENOMIC DNA]</scope>
    <source>
        <strain evidence="2 3">HMC1</strain>
    </source>
</reference>
<dbReference type="Gene3D" id="1.10.10.10">
    <property type="entry name" value="Winged helix-like DNA-binding domain superfamily/Winged helix DNA-binding domain"/>
    <property type="match status" value="1"/>
</dbReference>
<dbReference type="Gene3D" id="3.40.50.300">
    <property type="entry name" value="P-loop containing nucleotide triphosphate hydrolases"/>
    <property type="match status" value="1"/>
</dbReference>
<dbReference type="InterPro" id="IPR027417">
    <property type="entry name" value="P-loop_NTPase"/>
</dbReference>
<dbReference type="InterPro" id="IPR000792">
    <property type="entry name" value="Tscrpt_reg_LuxR_C"/>
</dbReference>
<dbReference type="OrthoDB" id="3194665at2"/>
<dbReference type="PROSITE" id="PS50043">
    <property type="entry name" value="HTH_LUXR_2"/>
    <property type="match status" value="1"/>
</dbReference>
<dbReference type="InterPro" id="IPR036388">
    <property type="entry name" value="WH-like_DNA-bd_sf"/>
</dbReference>
<proteinExistence type="predicted"/>
<protein>
    <submittedName>
        <fullName evidence="2">ATPase</fullName>
    </submittedName>
</protein>
<comment type="caution">
    <text evidence="2">The sequence shown here is derived from an EMBL/GenBank/DDBJ whole genome shotgun (WGS) entry which is preliminary data.</text>
</comment>
<evidence type="ECO:0000259" key="1">
    <source>
        <dbReference type="PROSITE" id="PS50043"/>
    </source>
</evidence>
<dbReference type="PRINTS" id="PR00038">
    <property type="entry name" value="HTHLUXR"/>
</dbReference>
<dbReference type="RefSeq" id="WP_151562792.1">
    <property type="nucleotide sequence ID" value="NZ_WBMT01000010.1"/>
</dbReference>